<dbReference type="PROSITE" id="PS00028">
    <property type="entry name" value="ZINC_FINGER_C2H2_1"/>
    <property type="match status" value="1"/>
</dbReference>
<protein>
    <recommendedName>
        <fullName evidence="2">C2H2-type domain-containing protein</fullName>
    </recommendedName>
</protein>
<dbReference type="OrthoDB" id="2418900at2759"/>
<dbReference type="Pfam" id="PF18759">
    <property type="entry name" value="Plavaka"/>
    <property type="match status" value="1"/>
</dbReference>
<accession>A0A165IEL7</accession>
<gene>
    <name evidence="3" type="ORF">EXIGLDRAFT_646321</name>
</gene>
<reference evidence="3 4" key="1">
    <citation type="journal article" date="2016" name="Mol. Biol. Evol.">
        <title>Comparative Genomics of Early-Diverging Mushroom-Forming Fungi Provides Insights into the Origins of Lignocellulose Decay Capabilities.</title>
        <authorList>
            <person name="Nagy L.G."/>
            <person name="Riley R."/>
            <person name="Tritt A."/>
            <person name="Adam C."/>
            <person name="Daum C."/>
            <person name="Floudas D."/>
            <person name="Sun H."/>
            <person name="Yadav J.S."/>
            <person name="Pangilinan J."/>
            <person name="Larsson K.H."/>
            <person name="Matsuura K."/>
            <person name="Barry K."/>
            <person name="Labutti K."/>
            <person name="Kuo R."/>
            <person name="Ohm R.A."/>
            <person name="Bhattacharya S.S."/>
            <person name="Shirouzu T."/>
            <person name="Yoshinaga Y."/>
            <person name="Martin F.M."/>
            <person name="Grigoriev I.V."/>
            <person name="Hibbett D.S."/>
        </authorList>
    </citation>
    <scope>NUCLEOTIDE SEQUENCE [LARGE SCALE GENOMIC DNA]</scope>
    <source>
        <strain evidence="3 4">HHB12029</strain>
    </source>
</reference>
<dbReference type="InterPro" id="IPR041078">
    <property type="entry name" value="Plavaka"/>
</dbReference>
<dbReference type="InterPro" id="IPR013087">
    <property type="entry name" value="Znf_C2H2_type"/>
</dbReference>
<sequence>MSVKQTIAKLTALVRRPHRPRCSVCRRTFDTTQGLNTHTTLQHPELEEEEEEVDWRTAQLLGVPLPQDAAAAVESEPPGSPALSADDDMADYTFQPPSPDRASMQPSIEEVPDEYFLERPEKRVGNMGEGAVPFRAWQREQHEKGVNPFAPFLDEGEWELAEWIIDAGVGQTDTDKLLKLRKIQQNCGLSFLGKRDFLKKIDSLPQGVPWNVKKVRVIGDVKDENGDNMAEDLELWYRNPVDVVKDLLSNALFEDLLVYEPVRAFLEESKETRAIDEMWTADWWWELQKRLPAGAMLAPIILASDKTQLSTFRGDKQAYPVYLTIGNIPKAVRRQPSSHSTVLIGYIPVSKLGIFGTAPARSAAQARLFHHCMSVMVEPLKKAGTDGVAALCADGFIRHTFMVVAAYIADYPERCLVACCRQNQCPSCICPPQQRGEARSWPTRAVDKVLNALRLGPSSPDYAGLGLTDVVEPFWADLPHCDIFRSFPPDLLHQLHKGVFGDHLLEWCVKVIGKDEVDRRLATLPSHPAFRHFGKGISMISQWNGAEYRAVEKVILGVVAGHADRRLGQVVRALLDFIFCARMPTHTDDTLRFMADAYDRFHRYKQIFLDLNIREQFNIPKLHSLAHYIEMIRLFGAADGYNTEAPERLHIDVCKQAYRASNRRDYIAQMTTWLRRREAMHRFSSYMLWTLGHPIDGPMADPLDSEAPDSASESGSDISAVGLPQHQVLHALPKHPSFRAQSAPLIIADHHAPQFAVAVQEFIKTHVSPTHFLLAPDDTFDVFKRVSVRRTEAGNDVVRATPAGRPNGSARHKPRPAFFDTALVPLKPSTIPHPTRLLDMQVVRVRVIFNLPPRFNFPDPLIYVEFFNPFQSQRAADVGLLRTSHSVRGGQYRAGVLRLDSIIRSCFLFPAFGPVLDRTWTSHNVFDKAKTFYLNEF</sequence>
<dbReference type="STRING" id="1314781.A0A165IEL7"/>
<evidence type="ECO:0000256" key="1">
    <source>
        <dbReference type="SAM" id="MobiDB-lite"/>
    </source>
</evidence>
<dbReference type="EMBL" id="KV425992">
    <property type="protein sequence ID" value="KZV93297.1"/>
    <property type="molecule type" value="Genomic_DNA"/>
</dbReference>
<feature type="domain" description="C2H2-type" evidence="2">
    <location>
        <begin position="22"/>
        <end position="43"/>
    </location>
</feature>
<proteinExistence type="predicted"/>
<dbReference type="AlphaFoldDB" id="A0A165IEL7"/>
<feature type="non-terminal residue" evidence="3">
    <location>
        <position position="937"/>
    </location>
</feature>
<evidence type="ECO:0000313" key="3">
    <source>
        <dbReference type="EMBL" id="KZV93297.1"/>
    </source>
</evidence>
<evidence type="ECO:0000313" key="4">
    <source>
        <dbReference type="Proteomes" id="UP000077266"/>
    </source>
</evidence>
<keyword evidence="4" id="KW-1185">Reference proteome</keyword>
<dbReference type="InParanoid" id="A0A165IEL7"/>
<organism evidence="3 4">
    <name type="scientific">Exidia glandulosa HHB12029</name>
    <dbReference type="NCBI Taxonomy" id="1314781"/>
    <lineage>
        <taxon>Eukaryota</taxon>
        <taxon>Fungi</taxon>
        <taxon>Dikarya</taxon>
        <taxon>Basidiomycota</taxon>
        <taxon>Agaricomycotina</taxon>
        <taxon>Agaricomycetes</taxon>
        <taxon>Auriculariales</taxon>
        <taxon>Exidiaceae</taxon>
        <taxon>Exidia</taxon>
    </lineage>
</organism>
<evidence type="ECO:0000259" key="2">
    <source>
        <dbReference type="PROSITE" id="PS00028"/>
    </source>
</evidence>
<name>A0A165IEL7_EXIGL</name>
<dbReference type="Proteomes" id="UP000077266">
    <property type="component" value="Unassembled WGS sequence"/>
</dbReference>
<feature type="region of interest" description="Disordered" evidence="1">
    <location>
        <begin position="699"/>
        <end position="718"/>
    </location>
</feature>